<reference evidence="2" key="1">
    <citation type="submission" date="2020-08" db="EMBL/GenBank/DDBJ databases">
        <title>Genome sequencing and assembly of the red palm weevil Rhynchophorus ferrugineus.</title>
        <authorList>
            <person name="Dias G.B."/>
            <person name="Bergman C.M."/>
            <person name="Manee M."/>
        </authorList>
    </citation>
    <scope>NUCLEOTIDE SEQUENCE</scope>
    <source>
        <strain evidence="2">AA-2017</strain>
        <tissue evidence="2">Whole larva</tissue>
    </source>
</reference>
<dbReference type="AlphaFoldDB" id="A0A834IS14"/>
<dbReference type="EMBL" id="JAACXV010000141">
    <property type="protein sequence ID" value="KAF7283060.1"/>
    <property type="molecule type" value="Genomic_DNA"/>
</dbReference>
<evidence type="ECO:0000313" key="3">
    <source>
        <dbReference type="Proteomes" id="UP000625711"/>
    </source>
</evidence>
<proteinExistence type="predicted"/>
<protein>
    <submittedName>
        <fullName evidence="2">Uncharacterized protein</fullName>
    </submittedName>
</protein>
<sequence>MSEIESPLSAAAGSYPNRYPSMARCVKPNSVVVWFEGPPFSSHGRRCPPVAHVSPICGHIGRPPKNGRRRWSSKSPSQAGLQSHSVTSVIRRLSGSKRESSGCARHSDLGYDRVPYIDCLYSSFSSPSSTHSRYCCLLHVVVVVYYGLPHPTSVDKKETDRVTTI</sequence>
<keyword evidence="3" id="KW-1185">Reference proteome</keyword>
<name>A0A834IS14_RHYFE</name>
<accession>A0A834IS14</accession>
<dbReference type="Proteomes" id="UP000625711">
    <property type="component" value="Unassembled WGS sequence"/>
</dbReference>
<gene>
    <name evidence="2" type="ORF">GWI33_001515</name>
</gene>
<feature type="compositionally biased region" description="Polar residues" evidence="1">
    <location>
        <begin position="73"/>
        <end position="86"/>
    </location>
</feature>
<organism evidence="2 3">
    <name type="scientific">Rhynchophorus ferrugineus</name>
    <name type="common">Red palm weevil</name>
    <name type="synonym">Curculio ferrugineus</name>
    <dbReference type="NCBI Taxonomy" id="354439"/>
    <lineage>
        <taxon>Eukaryota</taxon>
        <taxon>Metazoa</taxon>
        <taxon>Ecdysozoa</taxon>
        <taxon>Arthropoda</taxon>
        <taxon>Hexapoda</taxon>
        <taxon>Insecta</taxon>
        <taxon>Pterygota</taxon>
        <taxon>Neoptera</taxon>
        <taxon>Endopterygota</taxon>
        <taxon>Coleoptera</taxon>
        <taxon>Polyphaga</taxon>
        <taxon>Cucujiformia</taxon>
        <taxon>Curculionidae</taxon>
        <taxon>Dryophthorinae</taxon>
        <taxon>Rhynchophorus</taxon>
    </lineage>
</organism>
<comment type="caution">
    <text evidence="2">The sequence shown here is derived from an EMBL/GenBank/DDBJ whole genome shotgun (WGS) entry which is preliminary data.</text>
</comment>
<feature type="region of interest" description="Disordered" evidence="1">
    <location>
        <begin position="61"/>
        <end position="86"/>
    </location>
</feature>
<evidence type="ECO:0000256" key="1">
    <source>
        <dbReference type="SAM" id="MobiDB-lite"/>
    </source>
</evidence>
<evidence type="ECO:0000313" key="2">
    <source>
        <dbReference type="EMBL" id="KAF7283060.1"/>
    </source>
</evidence>